<dbReference type="EMBL" id="VSSQ01036951">
    <property type="protein sequence ID" value="MPM89546.1"/>
    <property type="molecule type" value="Genomic_DNA"/>
</dbReference>
<dbReference type="AlphaFoldDB" id="A0A645DJR3"/>
<gene>
    <name evidence="2" type="ORF">SDC9_136655</name>
</gene>
<evidence type="ECO:0000313" key="2">
    <source>
        <dbReference type="EMBL" id="MPM89546.1"/>
    </source>
</evidence>
<accession>A0A645DJR3</accession>
<protein>
    <submittedName>
        <fullName evidence="2">Uncharacterized protein</fullName>
    </submittedName>
</protein>
<feature type="region of interest" description="Disordered" evidence="1">
    <location>
        <begin position="1"/>
        <end position="22"/>
    </location>
</feature>
<name>A0A645DJR3_9ZZZZ</name>
<comment type="caution">
    <text evidence="2">The sequence shown here is derived from an EMBL/GenBank/DDBJ whole genome shotgun (WGS) entry which is preliminary data.</text>
</comment>
<feature type="region of interest" description="Disordered" evidence="1">
    <location>
        <begin position="287"/>
        <end position="316"/>
    </location>
</feature>
<sequence>MLCRQHRTRANADGHPPAMGRQRMHDGLPLDQALAALGHLLRGFGVGFGQQHHKLLATVARHQVTLSIQRQAQGLSNIHQAFVSLDMTVQIVVLLEEVDIEQQHGQGLAIAARALPLLLEAGIEAASVGNAGQTILEGEHLQLLLQTQQPFLGLFAFADVEHEADQRLSLTLLVAHHMDHIANPDIAVVLGQRAIVSLMVHAGLGLAHTEIHHIFAVVGVHAHGPVFDADPAFTAPAKQAFDLRTDIGELHGRPVDLPGNGLGGLQQGSIDRTLALKLAHIRHKPSLSRSQSIKQQARLWFRPRPGPSDSLQSCTP</sequence>
<evidence type="ECO:0000256" key="1">
    <source>
        <dbReference type="SAM" id="MobiDB-lite"/>
    </source>
</evidence>
<organism evidence="2">
    <name type="scientific">bioreactor metagenome</name>
    <dbReference type="NCBI Taxonomy" id="1076179"/>
    <lineage>
        <taxon>unclassified sequences</taxon>
        <taxon>metagenomes</taxon>
        <taxon>ecological metagenomes</taxon>
    </lineage>
</organism>
<reference evidence="2" key="1">
    <citation type="submission" date="2019-08" db="EMBL/GenBank/DDBJ databases">
        <authorList>
            <person name="Kucharzyk K."/>
            <person name="Murdoch R.W."/>
            <person name="Higgins S."/>
            <person name="Loffler F."/>
        </authorList>
    </citation>
    <scope>NUCLEOTIDE SEQUENCE</scope>
</reference>
<proteinExistence type="predicted"/>